<evidence type="ECO:0000313" key="2">
    <source>
        <dbReference type="EnsemblMetazoa" id="tetur06g05090.1"/>
    </source>
</evidence>
<dbReference type="STRING" id="32264.T1K7P9"/>
<dbReference type="Pfam" id="PF13561">
    <property type="entry name" value="adh_short_C2"/>
    <property type="match status" value="1"/>
</dbReference>
<dbReference type="AlphaFoldDB" id="T1K7P9"/>
<name>T1K7P9_TETUR</name>
<dbReference type="PANTHER" id="PTHR43975:SF2">
    <property type="entry name" value="EG:BACR7A4.14 PROTEIN-RELATED"/>
    <property type="match status" value="1"/>
</dbReference>
<organism evidence="2 3">
    <name type="scientific">Tetranychus urticae</name>
    <name type="common">Two-spotted spider mite</name>
    <dbReference type="NCBI Taxonomy" id="32264"/>
    <lineage>
        <taxon>Eukaryota</taxon>
        <taxon>Metazoa</taxon>
        <taxon>Ecdysozoa</taxon>
        <taxon>Arthropoda</taxon>
        <taxon>Chelicerata</taxon>
        <taxon>Arachnida</taxon>
        <taxon>Acari</taxon>
        <taxon>Acariformes</taxon>
        <taxon>Trombidiformes</taxon>
        <taxon>Prostigmata</taxon>
        <taxon>Eleutherengona</taxon>
        <taxon>Raphignathae</taxon>
        <taxon>Tetranychoidea</taxon>
        <taxon>Tetranychidae</taxon>
        <taxon>Tetranychus</taxon>
    </lineage>
</organism>
<dbReference type="PRINTS" id="PR00080">
    <property type="entry name" value="SDRFAMILY"/>
</dbReference>
<dbReference type="PRINTS" id="PR00081">
    <property type="entry name" value="GDHRDH"/>
</dbReference>
<proteinExistence type="predicted"/>
<reference evidence="2" key="2">
    <citation type="submission" date="2015-06" db="UniProtKB">
        <authorList>
            <consortium name="EnsemblMetazoa"/>
        </authorList>
    </citation>
    <scope>IDENTIFICATION</scope>
</reference>
<evidence type="ECO:0000256" key="1">
    <source>
        <dbReference type="ARBA" id="ARBA00023002"/>
    </source>
</evidence>
<dbReference type="GO" id="GO:0016491">
    <property type="term" value="F:oxidoreductase activity"/>
    <property type="evidence" value="ECO:0007669"/>
    <property type="project" value="UniProtKB-KW"/>
</dbReference>
<dbReference type="FunFam" id="3.40.50.720:FF:000084">
    <property type="entry name" value="Short-chain dehydrogenase reductase"/>
    <property type="match status" value="1"/>
</dbReference>
<dbReference type="SUPFAM" id="SSF51735">
    <property type="entry name" value="NAD(P)-binding Rossmann-fold domains"/>
    <property type="match status" value="1"/>
</dbReference>
<evidence type="ECO:0000313" key="3">
    <source>
        <dbReference type="Proteomes" id="UP000015104"/>
    </source>
</evidence>
<dbReference type="InterPro" id="IPR020904">
    <property type="entry name" value="Sc_DH/Rdtase_CS"/>
</dbReference>
<keyword evidence="3" id="KW-1185">Reference proteome</keyword>
<dbReference type="eggNOG" id="KOG0725">
    <property type="taxonomic scope" value="Eukaryota"/>
</dbReference>
<dbReference type="EMBL" id="CAEY01001807">
    <property type="status" value="NOT_ANNOTATED_CDS"/>
    <property type="molecule type" value="Genomic_DNA"/>
</dbReference>
<dbReference type="OrthoDB" id="47007at2759"/>
<dbReference type="PANTHER" id="PTHR43975">
    <property type="entry name" value="ZGC:101858"/>
    <property type="match status" value="1"/>
</dbReference>
<keyword evidence="1" id="KW-0560">Oxidoreductase</keyword>
<dbReference type="EnsemblMetazoa" id="tetur06g05090.1">
    <property type="protein sequence ID" value="tetur06g05090.1"/>
    <property type="gene ID" value="tetur06g05090"/>
</dbReference>
<dbReference type="PROSITE" id="PS00061">
    <property type="entry name" value="ADH_SHORT"/>
    <property type="match status" value="1"/>
</dbReference>
<protein>
    <submittedName>
        <fullName evidence="2">Uncharacterized protein</fullName>
    </submittedName>
</protein>
<dbReference type="InterPro" id="IPR036291">
    <property type="entry name" value="NAD(P)-bd_dom_sf"/>
</dbReference>
<accession>T1K7P9</accession>
<gene>
    <name evidence="2" type="primary">107361143</name>
</gene>
<dbReference type="InterPro" id="IPR002347">
    <property type="entry name" value="SDR_fam"/>
</dbReference>
<dbReference type="Proteomes" id="UP000015104">
    <property type="component" value="Unassembled WGS sequence"/>
</dbReference>
<reference evidence="3" key="1">
    <citation type="submission" date="2011-08" db="EMBL/GenBank/DDBJ databases">
        <authorList>
            <person name="Rombauts S."/>
        </authorList>
    </citation>
    <scope>NUCLEOTIDE SEQUENCE</scope>
    <source>
        <strain evidence="3">London</strain>
    </source>
</reference>
<dbReference type="HOGENOM" id="CLU_010194_1_0_1"/>
<dbReference type="OMA" id="LTTHIAC"/>
<dbReference type="Gene3D" id="3.40.50.720">
    <property type="entry name" value="NAD(P)-binding Rossmann-like Domain"/>
    <property type="match status" value="1"/>
</dbReference>
<sequence>MINLDNKVALVTGSSDGIGAAATSLFSSLGAKVTKVRRNQSKLDKVAAECQSKSPHHYKPLVIKADFTRDEDVVRAFNETISAYNRLDILVNNAGIAANKEFGDPGYLEDYDQIMHVNVRAVVRLTELATSSLAESKGAIINVSSAGSLIANPNAFWAYGMSKAALDMFTKSMAGKLAPNIRVNSVNPGIVRTSFLRATPDPTAIQDYLAKMQPLKRVADPEDIAQLISFLASDASRNMTGSIVVSDSGYLVVDPYNIKTE</sequence>